<dbReference type="PROSITE" id="PS00108">
    <property type="entry name" value="PROTEIN_KINASE_ST"/>
    <property type="match status" value="1"/>
</dbReference>
<dbReference type="EMBL" id="NMUH01003143">
    <property type="protein sequence ID" value="MQM04037.1"/>
    <property type="molecule type" value="Genomic_DNA"/>
</dbReference>
<feature type="domain" description="Protein kinase" evidence="2">
    <location>
        <begin position="1"/>
        <end position="180"/>
    </location>
</feature>
<dbReference type="Proteomes" id="UP000652761">
    <property type="component" value="Unassembled WGS sequence"/>
</dbReference>
<dbReference type="PANTHER" id="PTHR48011">
    <property type="entry name" value="CCR4-NOT TRANSCRIPTIONAL COMPLEX SUBUNIT CAF120-RELATED"/>
    <property type="match status" value="1"/>
</dbReference>
<dbReference type="Pfam" id="PF00069">
    <property type="entry name" value="Pkinase"/>
    <property type="match status" value="1"/>
</dbReference>
<dbReference type="SUPFAM" id="SSF56112">
    <property type="entry name" value="Protein kinase-like (PK-like)"/>
    <property type="match status" value="1"/>
</dbReference>
<dbReference type="Gene3D" id="1.10.510.10">
    <property type="entry name" value="Transferase(Phosphotransferase) domain 1"/>
    <property type="match status" value="1"/>
</dbReference>
<dbReference type="CDD" id="cd06606">
    <property type="entry name" value="STKc_MAPKKK"/>
    <property type="match status" value="1"/>
</dbReference>
<dbReference type="SMART" id="SM00220">
    <property type="entry name" value="S_TKc"/>
    <property type="match status" value="1"/>
</dbReference>
<accession>A0A843W9G8</accession>
<sequence>MEYVPGADLSAVVKRHGGLDERAISVYARGILHGLAYLHGMGIVHCDVKGQNVLVREDDMAVKLADLGCAKRVDDGSGGRGTISGTPLYMAPEVARGEEQGPAADIWALGCTVIEMATGCSPWGDVQDPVAAIHRIAFSTDAPDFPCNTSDVARDFLGRCLSRDPRKRWSAEQLLNHSFVKFSEEIPSDCLPERKRNSPKSTLDQVFWDSWPEEDGEEDGAGEFLESQRVDSVRERLRQLFDGGASPRQAGANPEWEDSSWITIRNSENLRNASWEQQDEPSTSDGPWSVEPAVLAGDSGGTVVSVESYPPSQPSVLPFALADANASDSSSSVAVVSDVGYDLVLETQNFIDQATRLQTLCAIMSKIPVIFACYTELRAIMVFLS</sequence>
<dbReference type="InterPro" id="IPR011009">
    <property type="entry name" value="Kinase-like_dom_sf"/>
</dbReference>
<comment type="caution">
    <text evidence="3">The sequence shown here is derived from an EMBL/GenBank/DDBJ whole genome shotgun (WGS) entry which is preliminary data.</text>
</comment>
<reference evidence="3" key="1">
    <citation type="submission" date="2017-07" db="EMBL/GenBank/DDBJ databases">
        <title>Taro Niue Genome Assembly and Annotation.</title>
        <authorList>
            <person name="Atibalentja N."/>
            <person name="Keating K."/>
            <person name="Fields C.J."/>
        </authorList>
    </citation>
    <scope>NUCLEOTIDE SEQUENCE</scope>
    <source>
        <strain evidence="3">Niue_2</strain>
        <tissue evidence="3">Leaf</tissue>
    </source>
</reference>
<dbReference type="GO" id="GO:0004672">
    <property type="term" value="F:protein kinase activity"/>
    <property type="evidence" value="ECO:0007669"/>
    <property type="project" value="InterPro"/>
</dbReference>
<dbReference type="PANTHER" id="PTHR48011:SF4">
    <property type="entry name" value="MITOGEN-ACTIVATED PROTEIN KINASE KINASE KINASE 19"/>
    <property type="match status" value="1"/>
</dbReference>
<dbReference type="GO" id="GO:0007165">
    <property type="term" value="P:signal transduction"/>
    <property type="evidence" value="ECO:0007669"/>
    <property type="project" value="TreeGrafter"/>
</dbReference>
<dbReference type="AlphaFoldDB" id="A0A843W9G8"/>
<protein>
    <recommendedName>
        <fullName evidence="2">Protein kinase domain-containing protein</fullName>
    </recommendedName>
</protein>
<proteinExistence type="predicted"/>
<dbReference type="GO" id="GO:0005524">
    <property type="term" value="F:ATP binding"/>
    <property type="evidence" value="ECO:0007669"/>
    <property type="project" value="InterPro"/>
</dbReference>
<dbReference type="PROSITE" id="PS50011">
    <property type="entry name" value="PROTEIN_KINASE_DOM"/>
    <property type="match status" value="1"/>
</dbReference>
<dbReference type="InterPro" id="IPR000719">
    <property type="entry name" value="Prot_kinase_dom"/>
</dbReference>
<evidence type="ECO:0000256" key="1">
    <source>
        <dbReference type="SAM" id="MobiDB-lite"/>
    </source>
</evidence>
<name>A0A843W9G8_COLES</name>
<evidence type="ECO:0000313" key="3">
    <source>
        <dbReference type="EMBL" id="MQM04037.1"/>
    </source>
</evidence>
<evidence type="ECO:0000313" key="4">
    <source>
        <dbReference type="Proteomes" id="UP000652761"/>
    </source>
</evidence>
<evidence type="ECO:0000259" key="2">
    <source>
        <dbReference type="PROSITE" id="PS50011"/>
    </source>
</evidence>
<keyword evidence="4" id="KW-1185">Reference proteome</keyword>
<organism evidence="3 4">
    <name type="scientific">Colocasia esculenta</name>
    <name type="common">Wild taro</name>
    <name type="synonym">Arum esculentum</name>
    <dbReference type="NCBI Taxonomy" id="4460"/>
    <lineage>
        <taxon>Eukaryota</taxon>
        <taxon>Viridiplantae</taxon>
        <taxon>Streptophyta</taxon>
        <taxon>Embryophyta</taxon>
        <taxon>Tracheophyta</taxon>
        <taxon>Spermatophyta</taxon>
        <taxon>Magnoliopsida</taxon>
        <taxon>Liliopsida</taxon>
        <taxon>Araceae</taxon>
        <taxon>Aroideae</taxon>
        <taxon>Colocasieae</taxon>
        <taxon>Colocasia</taxon>
    </lineage>
</organism>
<feature type="region of interest" description="Disordered" evidence="1">
    <location>
        <begin position="242"/>
        <end position="261"/>
    </location>
</feature>
<dbReference type="InterPro" id="IPR008271">
    <property type="entry name" value="Ser/Thr_kinase_AS"/>
</dbReference>
<gene>
    <name evidence="3" type="ORF">Taro_036826</name>
</gene>
<dbReference type="OrthoDB" id="275301at2759"/>
<dbReference type="InterPro" id="IPR052751">
    <property type="entry name" value="Plant_MAPKKK"/>
</dbReference>